<dbReference type="EMBL" id="MCHY01000007">
    <property type="protein sequence ID" value="RKD24940.1"/>
    <property type="molecule type" value="Genomic_DNA"/>
</dbReference>
<dbReference type="InterPro" id="IPR015421">
    <property type="entry name" value="PyrdxlP-dep_Trfase_major"/>
</dbReference>
<evidence type="ECO:0000256" key="1">
    <source>
        <dbReference type="ARBA" id="ARBA00001933"/>
    </source>
</evidence>
<dbReference type="InterPro" id="IPR004838">
    <property type="entry name" value="NHTrfase_class1_PyrdxlP-BS"/>
</dbReference>
<evidence type="ECO:0000259" key="10">
    <source>
        <dbReference type="Pfam" id="PF00155"/>
    </source>
</evidence>
<feature type="domain" description="Aminotransferase class I/classII large" evidence="10">
    <location>
        <begin position="27"/>
        <end position="357"/>
    </location>
</feature>
<evidence type="ECO:0000313" key="11">
    <source>
        <dbReference type="EMBL" id="RKD24940.1"/>
    </source>
</evidence>
<organism evidence="11 12">
    <name type="scientific">Ammoniphilus oxalaticus</name>
    <dbReference type="NCBI Taxonomy" id="66863"/>
    <lineage>
        <taxon>Bacteria</taxon>
        <taxon>Bacillati</taxon>
        <taxon>Bacillota</taxon>
        <taxon>Bacilli</taxon>
        <taxon>Bacillales</taxon>
        <taxon>Paenibacillaceae</taxon>
        <taxon>Aneurinibacillus group</taxon>
        <taxon>Ammoniphilus</taxon>
    </lineage>
</organism>
<sequence length="368" mass="40817">MGDVLEQFGHGGDLVTAAEKSGLDPTQILDFSANINPQGPPPSVMEVIELRSIVHYPDPDQRNFRSALAAQLGIGMDKLLIGNGAAECMALAMLAFAPQRVGVVYPCFSEYTQLAEQFEATEIRGVYGREELGFQPDLKELGQLIHWADLVFIGHPNNPTGTVYCLAELKALAEQAAQDETYLIIDEAFLDFLPESEQETLLDQLDRYPTTVIIRSLTKMYAIPGLRLGYAVAASELIVRMKGKQVTWSVNTLALAAGKHCLAEQTYVARTRSLVGEQRERLKTEIKQRLGWQIWSGRANFLLVRLPAPLTALELQTWLLERGILIRNCAMYPGLGAGDFRIAVLDQDKNERLLAALSDFQAQRGEKE</sequence>
<evidence type="ECO:0000256" key="7">
    <source>
        <dbReference type="ARBA" id="ARBA00023239"/>
    </source>
</evidence>
<dbReference type="CDD" id="cd00609">
    <property type="entry name" value="AAT_like"/>
    <property type="match status" value="1"/>
</dbReference>
<dbReference type="AlphaFoldDB" id="A0A419SLI3"/>
<evidence type="ECO:0000256" key="9">
    <source>
        <dbReference type="ARBA" id="ARBA00048531"/>
    </source>
</evidence>
<dbReference type="InterPro" id="IPR015424">
    <property type="entry name" value="PyrdxlP-dep_Trfase"/>
</dbReference>
<dbReference type="InterPro" id="IPR005860">
    <property type="entry name" value="CobD"/>
</dbReference>
<dbReference type="Pfam" id="PF00155">
    <property type="entry name" value="Aminotran_1_2"/>
    <property type="match status" value="1"/>
</dbReference>
<name>A0A419SLI3_9BACL</name>
<comment type="catalytic activity">
    <reaction evidence="9">
        <text>O-phospho-L-threonine + H(+) = (R)-1-aminopropan-2-yl phosphate + CO2</text>
        <dbReference type="Rhea" id="RHEA:11492"/>
        <dbReference type="ChEBI" id="CHEBI:15378"/>
        <dbReference type="ChEBI" id="CHEBI:16526"/>
        <dbReference type="ChEBI" id="CHEBI:58563"/>
        <dbReference type="ChEBI" id="CHEBI:58675"/>
        <dbReference type="EC" id="4.1.1.81"/>
    </reaction>
</comment>
<dbReference type="Gene3D" id="3.40.640.10">
    <property type="entry name" value="Type I PLP-dependent aspartate aminotransferase-like (Major domain)"/>
    <property type="match status" value="1"/>
</dbReference>
<evidence type="ECO:0000256" key="4">
    <source>
        <dbReference type="ARBA" id="ARBA00012285"/>
    </source>
</evidence>
<evidence type="ECO:0000256" key="6">
    <source>
        <dbReference type="ARBA" id="ARBA00022898"/>
    </source>
</evidence>
<comment type="caution">
    <text evidence="11">The sequence shown here is derived from an EMBL/GenBank/DDBJ whole genome shotgun (WGS) entry which is preliminary data.</text>
</comment>
<keyword evidence="6" id="KW-0663">Pyridoxal phosphate</keyword>
<keyword evidence="7" id="KW-0456">Lyase</keyword>
<dbReference type="NCBIfam" id="TIGR01140">
    <property type="entry name" value="L_thr_O3P_dcar"/>
    <property type="match status" value="1"/>
</dbReference>
<dbReference type="GO" id="GO:0030170">
    <property type="term" value="F:pyridoxal phosphate binding"/>
    <property type="evidence" value="ECO:0007669"/>
    <property type="project" value="InterPro"/>
</dbReference>
<proteinExistence type="predicted"/>
<dbReference type="GO" id="GO:0009236">
    <property type="term" value="P:cobalamin biosynthetic process"/>
    <property type="evidence" value="ECO:0007669"/>
    <property type="project" value="UniProtKB-UniPathway"/>
</dbReference>
<accession>A0A419SLI3</accession>
<dbReference type="InterPro" id="IPR015422">
    <property type="entry name" value="PyrdxlP-dep_Trfase_small"/>
</dbReference>
<comment type="pathway">
    <text evidence="3">Cofactor biosynthesis; adenosylcobalamin biosynthesis.</text>
</comment>
<dbReference type="Proteomes" id="UP000284219">
    <property type="component" value="Unassembled WGS sequence"/>
</dbReference>
<reference evidence="11 12" key="1">
    <citation type="submission" date="2016-08" db="EMBL/GenBank/DDBJ databases">
        <title>Novel Firmicute Genomes.</title>
        <authorList>
            <person name="Poppleton D.I."/>
            <person name="Gribaldo S."/>
        </authorList>
    </citation>
    <scope>NUCLEOTIDE SEQUENCE [LARGE SCALE GENOMIC DNA]</scope>
    <source>
        <strain evidence="11 12">RAOx-1</strain>
    </source>
</reference>
<evidence type="ECO:0000256" key="3">
    <source>
        <dbReference type="ARBA" id="ARBA00004953"/>
    </source>
</evidence>
<evidence type="ECO:0000256" key="8">
    <source>
        <dbReference type="ARBA" id="ARBA00029996"/>
    </source>
</evidence>
<evidence type="ECO:0000313" key="12">
    <source>
        <dbReference type="Proteomes" id="UP000284219"/>
    </source>
</evidence>
<dbReference type="PROSITE" id="PS00105">
    <property type="entry name" value="AA_TRANSFER_CLASS_1"/>
    <property type="match status" value="1"/>
</dbReference>
<dbReference type="SUPFAM" id="SSF53383">
    <property type="entry name" value="PLP-dependent transferases"/>
    <property type="match status" value="1"/>
</dbReference>
<dbReference type="EC" id="4.1.1.81" evidence="4"/>
<dbReference type="InterPro" id="IPR004839">
    <property type="entry name" value="Aminotransferase_I/II_large"/>
</dbReference>
<dbReference type="PANTHER" id="PTHR42885:SF1">
    <property type="entry name" value="THREONINE-PHOSPHATE DECARBOXYLASE"/>
    <property type="match status" value="1"/>
</dbReference>
<dbReference type="PANTHER" id="PTHR42885">
    <property type="entry name" value="HISTIDINOL-PHOSPHATE AMINOTRANSFERASE-RELATED"/>
    <property type="match status" value="1"/>
</dbReference>
<dbReference type="Gene3D" id="3.90.1150.10">
    <property type="entry name" value="Aspartate Aminotransferase, domain 1"/>
    <property type="match status" value="1"/>
</dbReference>
<dbReference type="RefSeq" id="WP_120188756.1">
    <property type="nucleotide sequence ID" value="NZ_MCHY01000007.1"/>
</dbReference>
<dbReference type="GO" id="GO:0048472">
    <property type="term" value="F:threonine-phosphate decarboxylase activity"/>
    <property type="evidence" value="ECO:0007669"/>
    <property type="project" value="UniProtKB-EC"/>
</dbReference>
<gene>
    <name evidence="11" type="ORF">BEP19_03635</name>
</gene>
<keyword evidence="5" id="KW-0169">Cobalamin biosynthesis</keyword>
<evidence type="ECO:0000256" key="5">
    <source>
        <dbReference type="ARBA" id="ARBA00022573"/>
    </source>
</evidence>
<dbReference type="OrthoDB" id="9813612at2"/>
<keyword evidence="12" id="KW-1185">Reference proteome</keyword>
<dbReference type="UniPathway" id="UPA00148"/>
<comment type="cofactor">
    <cofactor evidence="1">
        <name>pyridoxal 5'-phosphate</name>
        <dbReference type="ChEBI" id="CHEBI:597326"/>
    </cofactor>
</comment>
<evidence type="ECO:0000256" key="2">
    <source>
        <dbReference type="ARBA" id="ARBA00003444"/>
    </source>
</evidence>
<protein>
    <recommendedName>
        <fullName evidence="4">threonine-phosphate decarboxylase</fullName>
        <ecNumber evidence="4">4.1.1.81</ecNumber>
    </recommendedName>
    <alternativeName>
        <fullName evidence="8">L-threonine-O-3-phosphate decarboxylase</fullName>
    </alternativeName>
</protein>
<comment type="function">
    <text evidence="2">Decarboxylates L-threonine-O-3-phosphate to yield (R)-1-amino-2-propanol O-2-phosphate, the precursor for the linkage between the nucleotide loop and the corrin ring in cobalamin.</text>
</comment>